<dbReference type="SUPFAM" id="SSF143011">
    <property type="entry name" value="RelE-like"/>
    <property type="match status" value="1"/>
</dbReference>
<dbReference type="Pfam" id="PF05016">
    <property type="entry name" value="ParE_toxin"/>
    <property type="match status" value="1"/>
</dbReference>
<organism evidence="3 4">
    <name type="scientific">Palleronia caenipelagi</name>
    <dbReference type="NCBI Taxonomy" id="2489174"/>
    <lineage>
        <taxon>Bacteria</taxon>
        <taxon>Pseudomonadati</taxon>
        <taxon>Pseudomonadota</taxon>
        <taxon>Alphaproteobacteria</taxon>
        <taxon>Rhodobacterales</taxon>
        <taxon>Roseobacteraceae</taxon>
        <taxon>Palleronia</taxon>
    </lineage>
</organism>
<dbReference type="OrthoDB" id="5570653at2"/>
<accession>A0A547PM46</accession>
<dbReference type="InterPro" id="IPR035093">
    <property type="entry name" value="RelE/ParE_toxin_dom_sf"/>
</dbReference>
<proteinExistence type="inferred from homology"/>
<dbReference type="PANTHER" id="PTHR35601:SF1">
    <property type="entry name" value="TOXIN RELE"/>
    <property type="match status" value="1"/>
</dbReference>
<keyword evidence="4" id="KW-1185">Reference proteome</keyword>
<dbReference type="PANTHER" id="PTHR35601">
    <property type="entry name" value="TOXIN RELE"/>
    <property type="match status" value="1"/>
</dbReference>
<evidence type="ECO:0000313" key="3">
    <source>
        <dbReference type="EMBL" id="TRD15231.1"/>
    </source>
</evidence>
<comment type="caution">
    <text evidence="3">The sequence shown here is derived from an EMBL/GenBank/DDBJ whole genome shotgun (WGS) entry which is preliminary data.</text>
</comment>
<evidence type="ECO:0000256" key="2">
    <source>
        <dbReference type="ARBA" id="ARBA00022649"/>
    </source>
</evidence>
<evidence type="ECO:0000256" key="1">
    <source>
        <dbReference type="ARBA" id="ARBA00006226"/>
    </source>
</evidence>
<dbReference type="Proteomes" id="UP000318590">
    <property type="component" value="Unassembled WGS sequence"/>
</dbReference>
<name>A0A547PM46_9RHOB</name>
<keyword evidence="2" id="KW-1277">Toxin-antitoxin system</keyword>
<reference evidence="3 4" key="1">
    <citation type="submission" date="2019-06" db="EMBL/GenBank/DDBJ databases">
        <title>Paenimaribius caenipelagi gen. nov., sp. nov., isolated from a tidal flat.</title>
        <authorList>
            <person name="Yoon J.-H."/>
        </authorList>
    </citation>
    <scope>NUCLEOTIDE SEQUENCE [LARGE SCALE GENOMIC DNA]</scope>
    <source>
        <strain evidence="3 4">JBTF-M29</strain>
    </source>
</reference>
<evidence type="ECO:0000313" key="4">
    <source>
        <dbReference type="Proteomes" id="UP000318590"/>
    </source>
</evidence>
<protein>
    <submittedName>
        <fullName evidence="3">Type II toxin-antitoxin system RelE/ParE family toxin</fullName>
    </submittedName>
</protein>
<dbReference type="Gene3D" id="3.30.2310.20">
    <property type="entry name" value="RelE-like"/>
    <property type="match status" value="1"/>
</dbReference>
<dbReference type="InterPro" id="IPR007712">
    <property type="entry name" value="RelE/ParE_toxin"/>
</dbReference>
<gene>
    <name evidence="3" type="ORF">FEV53_17335</name>
</gene>
<sequence length="89" mass="10283">MAWTIEITAEAAKQIKKLGGADAKRIRDYLRDRIASLEDPRQLGKPLKGSELGHLWRYRVGDWRVLCSLEDDRLVVLVVALGHRRNVYR</sequence>
<comment type="similarity">
    <text evidence="1">Belongs to the RelE toxin family.</text>
</comment>
<dbReference type="EMBL" id="VFSV01000051">
    <property type="protein sequence ID" value="TRD15231.1"/>
    <property type="molecule type" value="Genomic_DNA"/>
</dbReference>
<dbReference type="AlphaFoldDB" id="A0A547PM46"/>